<dbReference type="AlphaFoldDB" id="A0A2P8E9K7"/>
<reference evidence="5 6" key="1">
    <citation type="submission" date="2018-03" db="EMBL/GenBank/DDBJ databases">
        <title>Genomic Encyclopedia of Archaeal and Bacterial Type Strains, Phase II (KMG-II): from individual species to whole genera.</title>
        <authorList>
            <person name="Goeker M."/>
        </authorList>
    </citation>
    <scope>NUCLEOTIDE SEQUENCE [LARGE SCALE GENOMIC DNA]</scope>
    <source>
        <strain evidence="5 6">DSM 45211</strain>
    </source>
</reference>
<dbReference type="PROSITE" id="PS52035">
    <property type="entry name" value="PEPTIDASE_M14"/>
    <property type="match status" value="1"/>
</dbReference>
<dbReference type="SUPFAM" id="SSF53187">
    <property type="entry name" value="Zn-dependent exopeptidases"/>
    <property type="match status" value="1"/>
</dbReference>
<keyword evidence="5" id="KW-0121">Carboxypeptidase</keyword>
<feature type="region of interest" description="Disordered" evidence="2">
    <location>
        <begin position="23"/>
        <end position="93"/>
    </location>
</feature>
<dbReference type="GO" id="GO:0008270">
    <property type="term" value="F:zinc ion binding"/>
    <property type="evidence" value="ECO:0007669"/>
    <property type="project" value="InterPro"/>
</dbReference>
<evidence type="ECO:0000256" key="1">
    <source>
        <dbReference type="PROSITE-ProRule" id="PRU01379"/>
    </source>
</evidence>
<dbReference type="Proteomes" id="UP000243528">
    <property type="component" value="Unassembled WGS sequence"/>
</dbReference>
<keyword evidence="5" id="KW-0378">Hydrolase</keyword>
<feature type="signal peptide" evidence="3">
    <location>
        <begin position="1"/>
        <end position="24"/>
    </location>
</feature>
<feature type="domain" description="Peptidase M14" evidence="4">
    <location>
        <begin position="100"/>
        <end position="387"/>
    </location>
</feature>
<dbReference type="GO" id="GO:0004181">
    <property type="term" value="F:metallocarboxypeptidase activity"/>
    <property type="evidence" value="ECO:0007669"/>
    <property type="project" value="InterPro"/>
</dbReference>
<evidence type="ECO:0000256" key="2">
    <source>
        <dbReference type="SAM" id="MobiDB-lite"/>
    </source>
</evidence>
<accession>A0A2P8E9K7</accession>
<dbReference type="GO" id="GO:0006508">
    <property type="term" value="P:proteolysis"/>
    <property type="evidence" value="ECO:0007669"/>
    <property type="project" value="InterPro"/>
</dbReference>
<keyword evidence="5" id="KW-0645">Protease</keyword>
<evidence type="ECO:0000256" key="3">
    <source>
        <dbReference type="SAM" id="SignalP"/>
    </source>
</evidence>
<dbReference type="RefSeq" id="WP_165358552.1">
    <property type="nucleotide sequence ID" value="NZ_ML142903.1"/>
</dbReference>
<evidence type="ECO:0000313" key="6">
    <source>
        <dbReference type="Proteomes" id="UP000243528"/>
    </source>
</evidence>
<dbReference type="EMBL" id="PYGE01000003">
    <property type="protein sequence ID" value="PSL06134.1"/>
    <property type="molecule type" value="Genomic_DNA"/>
</dbReference>
<feature type="active site" description="Proton donor/acceptor" evidence="1">
    <location>
        <position position="361"/>
    </location>
</feature>
<dbReference type="InterPro" id="IPR000834">
    <property type="entry name" value="Peptidase_M14"/>
</dbReference>
<proteinExistence type="inferred from homology"/>
<comment type="similarity">
    <text evidence="1">Belongs to the peptidase M14 family.</text>
</comment>
<dbReference type="Gene3D" id="3.40.630.10">
    <property type="entry name" value="Zn peptidases"/>
    <property type="match status" value="1"/>
</dbReference>
<name>A0A2P8E9K7_9ACTN</name>
<dbReference type="Pfam" id="PF00246">
    <property type="entry name" value="Peptidase_M14"/>
    <property type="match status" value="1"/>
</dbReference>
<protein>
    <submittedName>
        <fullName evidence="5">Zinc carboxypeptidase</fullName>
    </submittedName>
</protein>
<gene>
    <name evidence="5" type="ORF">CLV30_103289</name>
</gene>
<feature type="chain" id="PRO_5015140727" evidence="3">
    <location>
        <begin position="25"/>
        <end position="848"/>
    </location>
</feature>
<keyword evidence="6" id="KW-1185">Reference proteome</keyword>
<evidence type="ECO:0000313" key="5">
    <source>
        <dbReference type="EMBL" id="PSL06134.1"/>
    </source>
</evidence>
<evidence type="ECO:0000259" key="4">
    <source>
        <dbReference type="PROSITE" id="PS52035"/>
    </source>
</evidence>
<dbReference type="SMART" id="SM00631">
    <property type="entry name" value="Zn_pept"/>
    <property type="match status" value="1"/>
</dbReference>
<keyword evidence="3" id="KW-0732">Signal</keyword>
<comment type="caution">
    <text evidence="5">The sequence shown here is derived from an EMBL/GenBank/DDBJ whole genome shotgun (WGS) entry which is preliminary data.</text>
</comment>
<sequence>MRIGRSTAVFTGIAVALSLAPVSAADPTSGSPDAVGVPEPSVRTPDERVPAPDSPGRQPSHARQPRATDPAPAGDLPGQPDNDVIEDVPVNPDDASIPLNLTPYHDIPPALRALQQSDRISVEIIGESTQGRDLHLVVATSPMTDAEWDEWQRLSDLRTEDPQAALAAFEAGEYDDWKSPLLVNNNIHGNEWEGTDASLQVLDRLAFSSDQEVVELLDQHVVAFVVTNNPDGRVAGTRRNGNGFDINRDYITQSQPESRAVHDQIIRYDPLTMLDMHGYTGTTLIEPTTGPHGENYEYDLYIRNALRNGLAMEEAVLALDEPRVDAVNIPYRNQTSGWDDWPPIFTPMYAMYHGVVGHTVEIPLNPRGIEDEAERHERTRINTAVARAAIEANFAWAHRNRMSLLADQLEMFRRGEAGESSRPIDDELALDLAAGDNAKTFQQDYPRAYVIPGGTGRRGDPQSARLVRFLLDNDVEVHQARRPFRAGGERYPAGAYVVDMHQAKRGLANTILDVGRDVTTNFPTMYDISAWSHGELWGADVQRVSDGALETRALDLVTQAAPTGWVAPGQPPFYAFDTGSLAGVQAANHLLDADVRTVRLDDGRFAVPGSAREHVTEAADTFGVAFSALGRGEARDAERVDDVRLGAAAGADETFTLDRMGFDPATVTDAGFNTGEHAFDDFDALYVSSGTFDVDDLNETQRAAFDAWLADGGVVVGRGGAGTALNGDAGLLDVAVEEARRDANGIVAVENDPDSPVTGDDTLPTSFVSSPLYFTSVGDDVRVDQRLRDEDFFLAGHWVGQDQAAGAPVVVSGEARGADVTLFGTEPLYRSHPEGLFSQVANALWWNG</sequence>
<organism evidence="5 6">
    <name type="scientific">Haloactinopolyspora alba</name>
    <dbReference type="NCBI Taxonomy" id="648780"/>
    <lineage>
        <taxon>Bacteria</taxon>
        <taxon>Bacillati</taxon>
        <taxon>Actinomycetota</taxon>
        <taxon>Actinomycetes</taxon>
        <taxon>Jiangellales</taxon>
        <taxon>Jiangellaceae</taxon>
        <taxon>Haloactinopolyspora</taxon>
    </lineage>
</organism>